<dbReference type="EMBL" id="FM207675">
    <property type="protein sequence ID" value="CAR63536.1"/>
    <property type="molecule type" value="mRNA"/>
</dbReference>
<organism evidence="6">
    <name type="scientific">Angiostrongylus cantonensis</name>
    <name type="common">Rat lungworm</name>
    <dbReference type="NCBI Taxonomy" id="6313"/>
    <lineage>
        <taxon>Eukaryota</taxon>
        <taxon>Metazoa</taxon>
        <taxon>Ecdysozoa</taxon>
        <taxon>Nematoda</taxon>
        <taxon>Chromadorea</taxon>
        <taxon>Rhabditida</taxon>
        <taxon>Rhabditina</taxon>
        <taxon>Rhabditomorpha</taxon>
        <taxon>Strongyloidea</taxon>
        <taxon>Metastrongylidae</taxon>
        <taxon>Angiostrongylus</taxon>
    </lineage>
</organism>
<evidence type="ECO:0000313" key="8">
    <source>
        <dbReference type="WBParaSite" id="ACAC_0001185001-mRNA-1"/>
    </source>
</evidence>
<evidence type="ECO:0000313" key="6">
    <source>
        <dbReference type="EMBL" id="CAR63536.1"/>
    </source>
</evidence>
<keyword evidence="2 4" id="KW-0863">Zinc-finger</keyword>
<evidence type="ECO:0000259" key="5">
    <source>
        <dbReference type="PROSITE" id="PS50089"/>
    </source>
</evidence>
<dbReference type="InterPro" id="IPR001841">
    <property type="entry name" value="Znf_RING"/>
</dbReference>
<evidence type="ECO:0000256" key="2">
    <source>
        <dbReference type="ARBA" id="ARBA00022771"/>
    </source>
</evidence>
<reference evidence="8" key="4">
    <citation type="submission" date="2017-02" db="UniProtKB">
        <authorList>
            <consortium name="WormBaseParasite"/>
        </authorList>
    </citation>
    <scope>IDENTIFICATION</scope>
</reference>
<evidence type="ECO:0000256" key="1">
    <source>
        <dbReference type="ARBA" id="ARBA00022723"/>
    </source>
</evidence>
<dbReference type="Proteomes" id="UP000035642">
    <property type="component" value="Unassembled WGS sequence"/>
</dbReference>
<dbReference type="Gene3D" id="3.30.40.10">
    <property type="entry name" value="Zinc/RING finger domain, C3HC4 (zinc finger)"/>
    <property type="match status" value="1"/>
</dbReference>
<evidence type="ECO:0000256" key="4">
    <source>
        <dbReference type="PROSITE-ProRule" id="PRU00175"/>
    </source>
</evidence>
<reference evidence="6" key="2">
    <citation type="journal article" date="2009" name="BMC Mol. Biol.">
        <title>Preliminary molecular characterization of the human pathogen Angiostrongylus cantonensis.</title>
        <authorList>
            <person name="He H."/>
            <person name="Cheng M."/>
            <person name="Yang X."/>
            <person name="Meng J."/>
            <person name="He A."/>
            <person name="Zheng X."/>
            <person name="Li Z."/>
            <person name="Guo P."/>
            <person name="Pan Z."/>
            <person name="Zhan X."/>
        </authorList>
    </citation>
    <scope>NUCLEOTIDE SEQUENCE</scope>
</reference>
<protein>
    <recommendedName>
        <fullName evidence="5">RING-type domain-containing protein</fullName>
    </recommendedName>
</protein>
<dbReference type="InterPro" id="IPR018957">
    <property type="entry name" value="Znf_C3HC4_RING-type"/>
</dbReference>
<evidence type="ECO:0000256" key="3">
    <source>
        <dbReference type="ARBA" id="ARBA00022833"/>
    </source>
</evidence>
<evidence type="ECO:0000313" key="7">
    <source>
        <dbReference type="Proteomes" id="UP000035642"/>
    </source>
</evidence>
<dbReference type="GO" id="GO:0008270">
    <property type="term" value="F:zinc ion binding"/>
    <property type="evidence" value="ECO:0007669"/>
    <property type="project" value="UniProtKB-KW"/>
</dbReference>
<accession>C7BVM1</accession>
<dbReference type="WBParaSite" id="ACAC_0001185001-mRNA-1">
    <property type="protein sequence ID" value="ACAC_0001185001-mRNA-1"/>
    <property type="gene ID" value="ACAC_0001185001"/>
</dbReference>
<proteinExistence type="evidence at transcript level"/>
<dbReference type="SUPFAM" id="SSF57850">
    <property type="entry name" value="RING/U-box"/>
    <property type="match status" value="1"/>
</dbReference>
<dbReference type="InterPro" id="IPR013083">
    <property type="entry name" value="Znf_RING/FYVE/PHD"/>
</dbReference>
<keyword evidence="1" id="KW-0479">Metal-binding</keyword>
<feature type="domain" description="RING-type" evidence="5">
    <location>
        <begin position="166"/>
        <end position="207"/>
    </location>
</feature>
<reference evidence="7 8" key="3">
    <citation type="submission" date="2012-09" db="EMBL/GenBank/DDBJ databases">
        <authorList>
            <person name="Martin A.A."/>
        </authorList>
    </citation>
    <scope>NUCLEOTIDE SEQUENCE</scope>
</reference>
<keyword evidence="7" id="KW-1185">Reference proteome</keyword>
<dbReference type="Pfam" id="PF00097">
    <property type="entry name" value="zf-C3HC4"/>
    <property type="match status" value="1"/>
</dbReference>
<sequence length="277" mass="32164">MELAEYLYQSDDEEIKVTICDANITRYLSGKHSELHVCFLQEQSRVPIMGLATYNYDDIWTLDINRLANFYSPFLFGETQLPKWLEEEGLVKGDTVQVQFIFDGDVIYLRLGKNRQDWTSSLMTKFNNSIKVSFVVETAKENFFVIRDDLYLDYVLNGEPRKLGYCASCADEDKDRLAVTKCGHSMCMSCWNKWTEGKFELLCYICSEKVHSHVIARFRDSPCPVDRCRSGDGNREYVLVPCGCVVRCMPEKHVGETKTFCPYELCNKPVKEKWILY</sequence>
<keyword evidence="3" id="KW-0862">Zinc</keyword>
<reference evidence="6" key="1">
    <citation type="submission" date="2008-08" db="EMBL/GenBank/DDBJ databases">
        <authorList>
            <person name="Zhan X.M."/>
        </authorList>
    </citation>
    <scope>NUCLEOTIDE SEQUENCE</scope>
</reference>
<name>C7BVM1_ANGCA</name>
<dbReference type="AlphaFoldDB" id="C7BVM1"/>
<dbReference type="PROSITE" id="PS50089">
    <property type="entry name" value="ZF_RING_2"/>
    <property type="match status" value="1"/>
</dbReference>